<keyword evidence="2" id="KW-1185">Reference proteome</keyword>
<evidence type="ECO:0000313" key="1">
    <source>
        <dbReference type="EMBL" id="OIN60269.1"/>
    </source>
</evidence>
<gene>
    <name evidence="1" type="ORF">BLX24_05405</name>
</gene>
<dbReference type="OrthoDB" id="956078at2"/>
<sequence length="165" mass="19013">MLDLEIDKLTNSIENTITGEVFETSVLPFQGERKGFNKKDWLFDWKVECKDSSRKVFKLVTSQNRYIIQGLISFSDNHDHIFMHLIESARFNKGPQKLYLGVAGNLIAYACLYSFDLGYDGIVVFDSKTMLINHYQQALGAKQLAGNRLFIDTKESNQLVKRYFP</sequence>
<dbReference type="RefSeq" id="WP_071502063.1">
    <property type="nucleotide sequence ID" value="NZ_MORL01000002.1"/>
</dbReference>
<name>A0A1S2VND2_9BACT</name>
<proteinExistence type="predicted"/>
<reference evidence="1 2" key="1">
    <citation type="submission" date="2016-10" db="EMBL/GenBank/DDBJ databases">
        <title>Arsenicibacter rosenii gen. nov., sp. nov., an efficient arsenic-methylating bacterium isolated from an arsenic-contaminated paddy soil.</title>
        <authorList>
            <person name="Huang K."/>
        </authorList>
    </citation>
    <scope>NUCLEOTIDE SEQUENCE [LARGE SCALE GENOMIC DNA]</scope>
    <source>
        <strain evidence="1 2">SM-1</strain>
    </source>
</reference>
<dbReference type="AlphaFoldDB" id="A0A1S2VND2"/>
<comment type="caution">
    <text evidence="1">The sequence shown here is derived from an EMBL/GenBank/DDBJ whole genome shotgun (WGS) entry which is preliminary data.</text>
</comment>
<evidence type="ECO:0000313" key="2">
    <source>
        <dbReference type="Proteomes" id="UP000181790"/>
    </source>
</evidence>
<organism evidence="1 2">
    <name type="scientific">Arsenicibacter rosenii</name>
    <dbReference type="NCBI Taxonomy" id="1750698"/>
    <lineage>
        <taxon>Bacteria</taxon>
        <taxon>Pseudomonadati</taxon>
        <taxon>Bacteroidota</taxon>
        <taxon>Cytophagia</taxon>
        <taxon>Cytophagales</taxon>
        <taxon>Spirosomataceae</taxon>
        <taxon>Arsenicibacter</taxon>
    </lineage>
</organism>
<protein>
    <submittedName>
        <fullName evidence="1">Uncharacterized protein</fullName>
    </submittedName>
</protein>
<accession>A0A1S2VND2</accession>
<dbReference type="Proteomes" id="UP000181790">
    <property type="component" value="Unassembled WGS sequence"/>
</dbReference>
<dbReference type="EMBL" id="MORL01000002">
    <property type="protein sequence ID" value="OIN60269.1"/>
    <property type="molecule type" value="Genomic_DNA"/>
</dbReference>